<evidence type="ECO:0000256" key="7">
    <source>
        <dbReference type="ARBA" id="ARBA00023239"/>
    </source>
</evidence>
<dbReference type="KEGG" id="ngr:NAEGRDRAFT_67685"/>
<keyword evidence="2" id="KW-0645">Protease</keyword>
<evidence type="ECO:0000256" key="8">
    <source>
        <dbReference type="SAM" id="MobiDB-lite"/>
    </source>
</evidence>
<dbReference type="AlphaFoldDB" id="D2VFN3"/>
<gene>
    <name evidence="9" type="ORF">NAEGRDRAFT_67685</name>
</gene>
<dbReference type="Gene3D" id="3.90.1680.10">
    <property type="entry name" value="SOS response associated peptidase-like"/>
    <property type="match status" value="1"/>
</dbReference>
<dbReference type="Pfam" id="PF02586">
    <property type="entry name" value="SRAP"/>
    <property type="match status" value="1"/>
</dbReference>
<feature type="region of interest" description="Disordered" evidence="8">
    <location>
        <begin position="319"/>
        <end position="355"/>
    </location>
</feature>
<dbReference type="GeneID" id="8850133"/>
<dbReference type="GO" id="GO:0106300">
    <property type="term" value="P:protein-DNA covalent cross-linking repair"/>
    <property type="evidence" value="ECO:0007669"/>
    <property type="project" value="InterPro"/>
</dbReference>
<keyword evidence="6" id="KW-0238">DNA-binding</keyword>
<dbReference type="PANTHER" id="PTHR13604">
    <property type="entry name" value="DC12-RELATED"/>
    <property type="match status" value="1"/>
</dbReference>
<reference evidence="9 10" key="1">
    <citation type="journal article" date="2010" name="Cell">
        <title>The genome of Naegleria gruberi illuminates early eukaryotic versatility.</title>
        <authorList>
            <person name="Fritz-Laylin L.K."/>
            <person name="Prochnik S.E."/>
            <person name="Ginger M.L."/>
            <person name="Dacks J.B."/>
            <person name="Carpenter M.L."/>
            <person name="Field M.C."/>
            <person name="Kuo A."/>
            <person name="Paredez A."/>
            <person name="Chapman J."/>
            <person name="Pham J."/>
            <person name="Shu S."/>
            <person name="Neupane R."/>
            <person name="Cipriano M."/>
            <person name="Mancuso J."/>
            <person name="Tu H."/>
            <person name="Salamov A."/>
            <person name="Lindquist E."/>
            <person name="Shapiro H."/>
            <person name="Lucas S."/>
            <person name="Grigoriev I.V."/>
            <person name="Cande W.Z."/>
            <person name="Fulton C."/>
            <person name="Rokhsar D.S."/>
            <person name="Dawson S.C."/>
        </authorList>
    </citation>
    <scope>NUCLEOTIDE SEQUENCE [LARGE SCALE GENOMIC DNA]</scope>
    <source>
        <strain evidence="9 10">NEG-M</strain>
    </source>
</reference>
<dbReference type="InParanoid" id="D2VFN3"/>
<keyword evidence="3" id="KW-0227">DNA damage</keyword>
<sequence>MCGRSNLSLPPQRLRNAAAPHIGANLNTTLWVNQALYQPNFNLTTGAHLPLFFVDKNLNDQEKDIKKEVPDSCDKKKLIKLEAQVKIEEPTLATKIKDEFVEVKKEDNQSNIILKSEEIVKKEELETIEGLCIRTMNWGMYSQKAKAFSMNIRSESVAEKFGSILRRNRAILFVEGFYEWKSSTSGGKGQPYYIHPKQKGSLICLACLFDKKKGESGDDYQFSVLTVDADKTFSQIHHRMPAILTNIEDVRKWLGISPIKEENQLQSLLSLLKPYEFSQHLEMYKVSDFVNSTANNTSKCIKPLSEIQQGKGSLHSFFKPLSKKAPAEKRVKDETEDSSSHPSSKKIKSEPIEID</sequence>
<dbReference type="STRING" id="5762.D2VFN3"/>
<name>D2VFN3_NAEGR</name>
<dbReference type="OMA" id="DNINDEW"/>
<evidence type="ECO:0000256" key="6">
    <source>
        <dbReference type="ARBA" id="ARBA00023125"/>
    </source>
</evidence>
<dbReference type="OrthoDB" id="2111841at2759"/>
<evidence type="ECO:0000313" key="10">
    <source>
        <dbReference type="Proteomes" id="UP000006671"/>
    </source>
</evidence>
<dbReference type="InterPro" id="IPR036590">
    <property type="entry name" value="SRAP-like"/>
</dbReference>
<dbReference type="VEuPathDB" id="AmoebaDB:NAEGRDRAFT_67685"/>
<keyword evidence="4" id="KW-0378">Hydrolase</keyword>
<dbReference type="GO" id="GO:0008233">
    <property type="term" value="F:peptidase activity"/>
    <property type="evidence" value="ECO:0007669"/>
    <property type="project" value="UniProtKB-KW"/>
</dbReference>
<dbReference type="eggNOG" id="KOG2618">
    <property type="taxonomic scope" value="Eukaryota"/>
</dbReference>
<accession>D2VFN3</accession>
<evidence type="ECO:0000256" key="2">
    <source>
        <dbReference type="ARBA" id="ARBA00022670"/>
    </source>
</evidence>
<dbReference type="Proteomes" id="UP000006671">
    <property type="component" value="Unassembled WGS sequence"/>
</dbReference>
<dbReference type="PANTHER" id="PTHR13604:SF0">
    <property type="entry name" value="ABASIC SITE PROCESSING PROTEIN HMCES"/>
    <property type="match status" value="1"/>
</dbReference>
<dbReference type="RefSeq" id="XP_002677131.1">
    <property type="nucleotide sequence ID" value="XM_002677085.1"/>
</dbReference>
<dbReference type="GO" id="GO:0006508">
    <property type="term" value="P:proteolysis"/>
    <property type="evidence" value="ECO:0007669"/>
    <property type="project" value="UniProtKB-KW"/>
</dbReference>
<protein>
    <submittedName>
        <fullName evidence="9">Predicted protein</fullName>
    </submittedName>
</protein>
<comment type="similarity">
    <text evidence="1">Belongs to the SOS response-associated peptidase family.</text>
</comment>
<evidence type="ECO:0000256" key="4">
    <source>
        <dbReference type="ARBA" id="ARBA00022801"/>
    </source>
</evidence>
<proteinExistence type="inferred from homology"/>
<keyword evidence="5" id="KW-0190">Covalent protein-DNA linkage</keyword>
<dbReference type="GO" id="GO:0003697">
    <property type="term" value="F:single-stranded DNA binding"/>
    <property type="evidence" value="ECO:0007669"/>
    <property type="project" value="InterPro"/>
</dbReference>
<evidence type="ECO:0000313" key="9">
    <source>
        <dbReference type="EMBL" id="EFC44387.1"/>
    </source>
</evidence>
<evidence type="ECO:0000256" key="1">
    <source>
        <dbReference type="ARBA" id="ARBA00008136"/>
    </source>
</evidence>
<dbReference type="GO" id="GO:0016829">
    <property type="term" value="F:lyase activity"/>
    <property type="evidence" value="ECO:0007669"/>
    <property type="project" value="UniProtKB-KW"/>
</dbReference>
<keyword evidence="10" id="KW-1185">Reference proteome</keyword>
<dbReference type="EMBL" id="GG738868">
    <property type="protein sequence ID" value="EFC44387.1"/>
    <property type="molecule type" value="Genomic_DNA"/>
</dbReference>
<evidence type="ECO:0000256" key="5">
    <source>
        <dbReference type="ARBA" id="ARBA00023124"/>
    </source>
</evidence>
<organism evidence="10">
    <name type="scientific">Naegleria gruberi</name>
    <name type="common">Amoeba</name>
    <dbReference type="NCBI Taxonomy" id="5762"/>
    <lineage>
        <taxon>Eukaryota</taxon>
        <taxon>Discoba</taxon>
        <taxon>Heterolobosea</taxon>
        <taxon>Tetramitia</taxon>
        <taxon>Eutetramitia</taxon>
        <taxon>Vahlkampfiidae</taxon>
        <taxon>Naegleria</taxon>
    </lineage>
</organism>
<keyword evidence="7" id="KW-0456">Lyase</keyword>
<dbReference type="InterPro" id="IPR003738">
    <property type="entry name" value="SRAP"/>
</dbReference>
<evidence type="ECO:0000256" key="3">
    <source>
        <dbReference type="ARBA" id="ARBA00022763"/>
    </source>
</evidence>
<dbReference type="SUPFAM" id="SSF143081">
    <property type="entry name" value="BB1717-like"/>
    <property type="match status" value="1"/>
</dbReference>